<accession>A0A8X7W0F9</accession>
<organism evidence="1 2">
    <name type="scientific">Brassica carinata</name>
    <name type="common">Ethiopian mustard</name>
    <name type="synonym">Abyssinian cabbage</name>
    <dbReference type="NCBI Taxonomy" id="52824"/>
    <lineage>
        <taxon>Eukaryota</taxon>
        <taxon>Viridiplantae</taxon>
        <taxon>Streptophyta</taxon>
        <taxon>Embryophyta</taxon>
        <taxon>Tracheophyta</taxon>
        <taxon>Spermatophyta</taxon>
        <taxon>Magnoliopsida</taxon>
        <taxon>eudicotyledons</taxon>
        <taxon>Gunneridae</taxon>
        <taxon>Pentapetalae</taxon>
        <taxon>rosids</taxon>
        <taxon>malvids</taxon>
        <taxon>Brassicales</taxon>
        <taxon>Brassicaceae</taxon>
        <taxon>Brassiceae</taxon>
        <taxon>Brassica</taxon>
    </lineage>
</organism>
<dbReference type="AlphaFoldDB" id="A0A8X7W0F9"/>
<comment type="caution">
    <text evidence="1">The sequence shown here is derived from an EMBL/GenBank/DDBJ whole genome shotgun (WGS) entry which is preliminary data.</text>
</comment>
<dbReference type="Proteomes" id="UP000886595">
    <property type="component" value="Unassembled WGS sequence"/>
</dbReference>
<evidence type="ECO:0000313" key="1">
    <source>
        <dbReference type="EMBL" id="KAG2321404.1"/>
    </source>
</evidence>
<gene>
    <name evidence="1" type="ORF">Bca52824_014617</name>
</gene>
<dbReference type="EMBL" id="JAAMPC010000003">
    <property type="protein sequence ID" value="KAG2321404.1"/>
    <property type="molecule type" value="Genomic_DNA"/>
</dbReference>
<sequence>MEDVMSQSGTQRYWVEMKMMDDFKQNTWKLDNGSKWPATKPGSLTIAVGAYDERKMNLELEVRMITVCIDFGFGDQSLHTYVQGLHQDIYERNTKEEKESEVWQYNLGCCKGSF</sequence>
<protein>
    <submittedName>
        <fullName evidence="1">Uncharacterized protein</fullName>
    </submittedName>
</protein>
<name>A0A8X7W0F9_BRACI</name>
<proteinExistence type="predicted"/>
<keyword evidence="2" id="KW-1185">Reference proteome</keyword>
<reference evidence="1 2" key="1">
    <citation type="submission" date="2020-02" db="EMBL/GenBank/DDBJ databases">
        <authorList>
            <person name="Ma Q."/>
            <person name="Huang Y."/>
            <person name="Song X."/>
            <person name="Pei D."/>
        </authorList>
    </citation>
    <scope>NUCLEOTIDE SEQUENCE [LARGE SCALE GENOMIC DNA]</scope>
    <source>
        <strain evidence="1">Sxm20200214</strain>
        <tissue evidence="1">Leaf</tissue>
    </source>
</reference>
<evidence type="ECO:0000313" key="2">
    <source>
        <dbReference type="Proteomes" id="UP000886595"/>
    </source>
</evidence>